<evidence type="ECO:0000313" key="9">
    <source>
        <dbReference type="Proteomes" id="UP001595704"/>
    </source>
</evidence>
<accession>A0ABV7UHI9</accession>
<proteinExistence type="predicted"/>
<keyword evidence="3 6" id="KW-0812">Transmembrane</keyword>
<feature type="domain" description="Type II secretion system protein GspF" evidence="7">
    <location>
        <begin position="176"/>
        <end position="289"/>
    </location>
</feature>
<dbReference type="RefSeq" id="WP_191320774.1">
    <property type="nucleotide sequence ID" value="NZ_BNCG01000025.1"/>
</dbReference>
<dbReference type="InterPro" id="IPR042094">
    <property type="entry name" value="T2SS_GspF_sf"/>
</dbReference>
<evidence type="ECO:0000256" key="4">
    <source>
        <dbReference type="ARBA" id="ARBA00022989"/>
    </source>
</evidence>
<comment type="subcellular location">
    <subcellularLocation>
        <location evidence="1">Cell membrane</location>
        <topology evidence="1">Multi-pass membrane protein</topology>
    </subcellularLocation>
</comment>
<keyword evidence="9" id="KW-1185">Reference proteome</keyword>
<evidence type="ECO:0000313" key="8">
    <source>
        <dbReference type="EMBL" id="MFC3637998.1"/>
    </source>
</evidence>
<sequence>MASTIEFFANNSLAFLLCLAAAGVIFFLQFQPTFGAETPASRRLKTLTKNAAIQTKKRQRLSATERRRQLIADGVKQLEADQQQRSSDISVLIEQAGLPWTTKQFHLSSIVIGALAAISVLILSKNIFVAAIAGAVIGYFALRVYANRRRAKRFASFIDELPNALDIVVRGTMVGQHPNACFRTIARDAKEPLRTEFAIVCDAQSVGRPLSEALVNLAARIPCAETNFLAIAVTVTSAHGGSLAEPIRNLSATLRDRKAMRGEIAALSMEGKVSAAIICPLPIFFIGLVYIVSPEFIVPLFTTNTGIMVAVASSLWMAIGGFLMIKMSNVTI</sequence>
<evidence type="ECO:0000256" key="3">
    <source>
        <dbReference type="ARBA" id="ARBA00022692"/>
    </source>
</evidence>
<evidence type="ECO:0000256" key="2">
    <source>
        <dbReference type="ARBA" id="ARBA00022475"/>
    </source>
</evidence>
<comment type="caution">
    <text evidence="8">The sequence shown here is derived from an EMBL/GenBank/DDBJ whole genome shotgun (WGS) entry which is preliminary data.</text>
</comment>
<dbReference type="Pfam" id="PF00482">
    <property type="entry name" value="T2SSF"/>
    <property type="match status" value="1"/>
</dbReference>
<feature type="transmembrane region" description="Helical" evidence="6">
    <location>
        <begin position="110"/>
        <end position="142"/>
    </location>
</feature>
<dbReference type="Gene3D" id="1.20.81.30">
    <property type="entry name" value="Type II secretion system (T2SS), domain F"/>
    <property type="match status" value="1"/>
</dbReference>
<keyword evidence="2" id="KW-1003">Cell membrane</keyword>
<protein>
    <submittedName>
        <fullName evidence="8">Type II secretion system F family protein</fullName>
    </submittedName>
</protein>
<keyword evidence="5 6" id="KW-0472">Membrane</keyword>
<evidence type="ECO:0000256" key="5">
    <source>
        <dbReference type="ARBA" id="ARBA00023136"/>
    </source>
</evidence>
<dbReference type="Proteomes" id="UP001595704">
    <property type="component" value="Unassembled WGS sequence"/>
</dbReference>
<feature type="transmembrane region" description="Helical" evidence="6">
    <location>
        <begin position="305"/>
        <end position="325"/>
    </location>
</feature>
<gene>
    <name evidence="8" type="ORF">ACFONL_11545</name>
</gene>
<reference evidence="9" key="1">
    <citation type="journal article" date="2019" name="Int. J. Syst. Evol. Microbiol.">
        <title>The Global Catalogue of Microorganisms (GCM) 10K type strain sequencing project: providing services to taxonomists for standard genome sequencing and annotation.</title>
        <authorList>
            <consortium name="The Broad Institute Genomics Platform"/>
            <consortium name="The Broad Institute Genome Sequencing Center for Infectious Disease"/>
            <person name="Wu L."/>
            <person name="Ma J."/>
        </authorList>
    </citation>
    <scope>NUCLEOTIDE SEQUENCE [LARGE SCALE GENOMIC DNA]</scope>
    <source>
        <strain evidence="9">KCTC 42282</strain>
    </source>
</reference>
<dbReference type="PANTHER" id="PTHR35007:SF1">
    <property type="entry name" value="PILUS ASSEMBLY PROTEIN"/>
    <property type="match status" value="1"/>
</dbReference>
<evidence type="ECO:0000256" key="1">
    <source>
        <dbReference type="ARBA" id="ARBA00004651"/>
    </source>
</evidence>
<dbReference type="InterPro" id="IPR018076">
    <property type="entry name" value="T2SS_GspF_dom"/>
</dbReference>
<dbReference type="EMBL" id="JBHRYC010000055">
    <property type="protein sequence ID" value="MFC3637998.1"/>
    <property type="molecule type" value="Genomic_DNA"/>
</dbReference>
<name>A0ABV7UHI9_9HYPH</name>
<evidence type="ECO:0000256" key="6">
    <source>
        <dbReference type="SAM" id="Phobius"/>
    </source>
</evidence>
<feature type="transmembrane region" description="Helical" evidence="6">
    <location>
        <begin position="273"/>
        <end position="293"/>
    </location>
</feature>
<evidence type="ECO:0000259" key="7">
    <source>
        <dbReference type="Pfam" id="PF00482"/>
    </source>
</evidence>
<organism evidence="8 9">
    <name type="scientific">Camelimonas fluminis</name>
    <dbReference type="NCBI Taxonomy" id="1576911"/>
    <lineage>
        <taxon>Bacteria</taxon>
        <taxon>Pseudomonadati</taxon>
        <taxon>Pseudomonadota</taxon>
        <taxon>Alphaproteobacteria</taxon>
        <taxon>Hyphomicrobiales</taxon>
        <taxon>Chelatococcaceae</taxon>
        <taxon>Camelimonas</taxon>
    </lineage>
</organism>
<keyword evidence="4 6" id="KW-1133">Transmembrane helix</keyword>
<dbReference type="PANTHER" id="PTHR35007">
    <property type="entry name" value="INTEGRAL MEMBRANE PROTEIN-RELATED"/>
    <property type="match status" value="1"/>
</dbReference>